<evidence type="ECO:0000313" key="2">
    <source>
        <dbReference type="EMBL" id="KKU14503.1"/>
    </source>
</evidence>
<gene>
    <name evidence="2" type="ORF">UX22_C0022G0003</name>
</gene>
<keyword evidence="1" id="KW-0175">Coiled coil</keyword>
<dbReference type="EMBL" id="LCLJ01000022">
    <property type="protein sequence ID" value="KKU14503.1"/>
    <property type="molecule type" value="Genomic_DNA"/>
</dbReference>
<name>A0A0G1Q9V0_9BACT</name>
<evidence type="ECO:0000256" key="1">
    <source>
        <dbReference type="SAM" id="Coils"/>
    </source>
</evidence>
<dbReference type="Proteomes" id="UP000034727">
    <property type="component" value="Unassembled WGS sequence"/>
</dbReference>
<proteinExistence type="predicted"/>
<feature type="coiled-coil region" evidence="1">
    <location>
        <begin position="39"/>
        <end position="66"/>
    </location>
</feature>
<evidence type="ECO:0000313" key="3">
    <source>
        <dbReference type="Proteomes" id="UP000034727"/>
    </source>
</evidence>
<accession>A0A0G1Q9V0</accession>
<reference evidence="2 3" key="1">
    <citation type="journal article" date="2015" name="Nature">
        <title>rRNA introns, odd ribosomes, and small enigmatic genomes across a large radiation of phyla.</title>
        <authorList>
            <person name="Brown C.T."/>
            <person name="Hug L.A."/>
            <person name="Thomas B.C."/>
            <person name="Sharon I."/>
            <person name="Castelle C.J."/>
            <person name="Singh A."/>
            <person name="Wilkins M.J."/>
            <person name="Williams K.H."/>
            <person name="Banfield J.F."/>
        </authorList>
    </citation>
    <scope>NUCLEOTIDE SEQUENCE [LARGE SCALE GENOMIC DNA]</scope>
</reference>
<dbReference type="AlphaFoldDB" id="A0A0G1Q9V0"/>
<comment type="caution">
    <text evidence="2">The sequence shown here is derived from an EMBL/GenBank/DDBJ whole genome shotgun (WGS) entry which is preliminary data.</text>
</comment>
<protein>
    <recommendedName>
        <fullName evidence="4">Cytoplasmic protein</fullName>
    </recommendedName>
</protein>
<evidence type="ECO:0008006" key="4">
    <source>
        <dbReference type="Google" id="ProtNLM"/>
    </source>
</evidence>
<sequence length="68" mass="7440">MGQGPMTGRGMGPCGGGMRRGWGCWGCGLRRFISPKNELAALEDEEKMLEEELAAIREEKAALKSQQK</sequence>
<organism evidence="2 3">
    <name type="scientific">Candidatus Jorgensenbacteria bacterium GW2011_GWA2_45_9</name>
    <dbReference type="NCBI Taxonomy" id="1618663"/>
    <lineage>
        <taxon>Bacteria</taxon>
        <taxon>Candidatus Joergenseniibacteriota</taxon>
    </lineage>
</organism>